<dbReference type="PhylomeDB" id="A0A0A2K0K9"/>
<feature type="region of interest" description="Disordered" evidence="1">
    <location>
        <begin position="221"/>
        <end position="244"/>
    </location>
</feature>
<protein>
    <submittedName>
        <fullName evidence="2">Uncharacterized protein</fullName>
    </submittedName>
</protein>
<dbReference type="AlphaFoldDB" id="A0A0A2K0K9"/>
<evidence type="ECO:0000313" key="2">
    <source>
        <dbReference type="EMBL" id="KGO57980.1"/>
    </source>
</evidence>
<comment type="caution">
    <text evidence="2">The sequence shown here is derived from an EMBL/GenBank/DDBJ whole genome shotgun (WGS) entry which is preliminary data.</text>
</comment>
<dbReference type="OrthoDB" id="4369355at2759"/>
<keyword evidence="3" id="KW-1185">Reference proteome</keyword>
<proteinExistence type="predicted"/>
<dbReference type="GeneID" id="27676804"/>
<dbReference type="VEuPathDB" id="FungiDB:PEXP_018730"/>
<feature type="compositionally biased region" description="Polar residues" evidence="1">
    <location>
        <begin position="1"/>
        <end position="10"/>
    </location>
</feature>
<evidence type="ECO:0000256" key="1">
    <source>
        <dbReference type="SAM" id="MobiDB-lite"/>
    </source>
</evidence>
<feature type="region of interest" description="Disordered" evidence="1">
    <location>
        <begin position="69"/>
        <end position="91"/>
    </location>
</feature>
<dbReference type="HOGENOM" id="CLU_1267262_0_0_1"/>
<name>A0A0A2K0K9_PENEN</name>
<feature type="compositionally biased region" description="Basic and acidic residues" evidence="1">
    <location>
        <begin position="17"/>
        <end position="26"/>
    </location>
</feature>
<accession>A0A0A2K0K9</accession>
<organism evidence="2 3">
    <name type="scientific">Penicillium expansum</name>
    <name type="common">Blue mold rot fungus</name>
    <dbReference type="NCBI Taxonomy" id="27334"/>
    <lineage>
        <taxon>Eukaryota</taxon>
        <taxon>Fungi</taxon>
        <taxon>Dikarya</taxon>
        <taxon>Ascomycota</taxon>
        <taxon>Pezizomycotina</taxon>
        <taxon>Eurotiomycetes</taxon>
        <taxon>Eurotiomycetidae</taxon>
        <taxon>Eurotiales</taxon>
        <taxon>Aspergillaceae</taxon>
        <taxon>Penicillium</taxon>
    </lineage>
</organism>
<dbReference type="RefSeq" id="XP_016599556.1">
    <property type="nucleotide sequence ID" value="XM_016741385.1"/>
</dbReference>
<sequence length="244" mass="26211">MASGCTTSDPDGNGPNGDRERDDKSFHLTPLETLASVAVAAAAPAITPTVEPPTMEAEEPTVQKIEDIGEHTGHNTGDNAGDNTGDDTDDITEDDIREAISQVMHQTALEGLQFAIPRTSTSGNGEGSSSAPAYRQHDCIVARTVNRHAPYLADVPDIILGQVWIDHIDSMMGVRTQSQTDEMRFCIEHTDRIIQLANDVLGRQRELLADLRRISSEIMGFGDKEGGSGDGDDTVANGRSIVEE</sequence>
<gene>
    <name evidence="2" type="ORF">PEX2_041100</name>
</gene>
<dbReference type="EMBL" id="JQFZ01000133">
    <property type="protein sequence ID" value="KGO57980.1"/>
    <property type="molecule type" value="Genomic_DNA"/>
</dbReference>
<feature type="compositionally biased region" description="Low complexity" evidence="1">
    <location>
        <begin position="74"/>
        <end position="83"/>
    </location>
</feature>
<dbReference type="Proteomes" id="UP000030143">
    <property type="component" value="Unassembled WGS sequence"/>
</dbReference>
<reference evidence="2 3" key="1">
    <citation type="journal article" date="2015" name="Mol. Plant Microbe Interact.">
        <title>Genome, transcriptome, and functional analyses of Penicillium expansum provide new insights into secondary metabolism and pathogenicity.</title>
        <authorList>
            <person name="Ballester A.R."/>
            <person name="Marcet-Houben M."/>
            <person name="Levin E."/>
            <person name="Sela N."/>
            <person name="Selma-Lazaro C."/>
            <person name="Carmona L."/>
            <person name="Wisniewski M."/>
            <person name="Droby S."/>
            <person name="Gonzalez-Candelas L."/>
            <person name="Gabaldon T."/>
        </authorList>
    </citation>
    <scope>NUCLEOTIDE SEQUENCE [LARGE SCALE GENOMIC DNA]</scope>
    <source>
        <strain evidence="2 3">MD-8</strain>
    </source>
</reference>
<evidence type="ECO:0000313" key="3">
    <source>
        <dbReference type="Proteomes" id="UP000030143"/>
    </source>
</evidence>
<feature type="region of interest" description="Disordered" evidence="1">
    <location>
        <begin position="1"/>
        <end position="27"/>
    </location>
</feature>